<feature type="compositionally biased region" description="Low complexity" evidence="1">
    <location>
        <begin position="219"/>
        <end position="231"/>
    </location>
</feature>
<reference evidence="2 3" key="1">
    <citation type="journal article" date="2019" name="Nat. Ecol. Evol.">
        <title>Megaphylogeny resolves global patterns of mushroom evolution.</title>
        <authorList>
            <person name="Varga T."/>
            <person name="Krizsan K."/>
            <person name="Foldi C."/>
            <person name="Dima B."/>
            <person name="Sanchez-Garcia M."/>
            <person name="Sanchez-Ramirez S."/>
            <person name="Szollosi G.J."/>
            <person name="Szarkandi J.G."/>
            <person name="Papp V."/>
            <person name="Albert L."/>
            <person name="Andreopoulos W."/>
            <person name="Angelini C."/>
            <person name="Antonin V."/>
            <person name="Barry K.W."/>
            <person name="Bougher N.L."/>
            <person name="Buchanan P."/>
            <person name="Buyck B."/>
            <person name="Bense V."/>
            <person name="Catcheside P."/>
            <person name="Chovatia M."/>
            <person name="Cooper J."/>
            <person name="Damon W."/>
            <person name="Desjardin D."/>
            <person name="Finy P."/>
            <person name="Geml J."/>
            <person name="Haridas S."/>
            <person name="Hughes K."/>
            <person name="Justo A."/>
            <person name="Karasinski D."/>
            <person name="Kautmanova I."/>
            <person name="Kiss B."/>
            <person name="Kocsube S."/>
            <person name="Kotiranta H."/>
            <person name="LaButti K.M."/>
            <person name="Lechner B.E."/>
            <person name="Liimatainen K."/>
            <person name="Lipzen A."/>
            <person name="Lukacs Z."/>
            <person name="Mihaltcheva S."/>
            <person name="Morgado L.N."/>
            <person name="Niskanen T."/>
            <person name="Noordeloos M.E."/>
            <person name="Ohm R.A."/>
            <person name="Ortiz-Santana B."/>
            <person name="Ovrebo C."/>
            <person name="Racz N."/>
            <person name="Riley R."/>
            <person name="Savchenko A."/>
            <person name="Shiryaev A."/>
            <person name="Soop K."/>
            <person name="Spirin V."/>
            <person name="Szebenyi C."/>
            <person name="Tomsovsky M."/>
            <person name="Tulloss R.E."/>
            <person name="Uehling J."/>
            <person name="Grigoriev I.V."/>
            <person name="Vagvolgyi C."/>
            <person name="Papp T."/>
            <person name="Martin F.M."/>
            <person name="Miettinen O."/>
            <person name="Hibbett D.S."/>
            <person name="Nagy L.G."/>
        </authorList>
    </citation>
    <scope>NUCLEOTIDE SEQUENCE [LARGE SCALE GENOMIC DNA]</scope>
    <source>
        <strain evidence="2 3">CBS 166.37</strain>
    </source>
</reference>
<feature type="region of interest" description="Disordered" evidence="1">
    <location>
        <begin position="1"/>
        <end position="65"/>
    </location>
</feature>
<feature type="compositionally biased region" description="Basic and acidic residues" evidence="1">
    <location>
        <begin position="19"/>
        <end position="42"/>
    </location>
</feature>
<name>A0A5C3LEN8_9AGAR</name>
<feature type="compositionally biased region" description="Low complexity" evidence="1">
    <location>
        <begin position="363"/>
        <end position="376"/>
    </location>
</feature>
<dbReference type="EMBL" id="ML213780">
    <property type="protein sequence ID" value="TFK31327.1"/>
    <property type="molecule type" value="Genomic_DNA"/>
</dbReference>
<organism evidence="2 3">
    <name type="scientific">Crucibulum laeve</name>
    <dbReference type="NCBI Taxonomy" id="68775"/>
    <lineage>
        <taxon>Eukaryota</taxon>
        <taxon>Fungi</taxon>
        <taxon>Dikarya</taxon>
        <taxon>Basidiomycota</taxon>
        <taxon>Agaricomycotina</taxon>
        <taxon>Agaricomycetes</taxon>
        <taxon>Agaricomycetidae</taxon>
        <taxon>Agaricales</taxon>
        <taxon>Agaricineae</taxon>
        <taxon>Nidulariaceae</taxon>
        <taxon>Crucibulum</taxon>
    </lineage>
</organism>
<protein>
    <submittedName>
        <fullName evidence="2">Uncharacterized protein</fullName>
    </submittedName>
</protein>
<feature type="compositionally biased region" description="Low complexity" evidence="1">
    <location>
        <begin position="1"/>
        <end position="15"/>
    </location>
</feature>
<feature type="compositionally biased region" description="Basic residues" evidence="1">
    <location>
        <begin position="267"/>
        <end position="281"/>
    </location>
</feature>
<feature type="region of interest" description="Disordered" evidence="1">
    <location>
        <begin position="149"/>
        <end position="179"/>
    </location>
</feature>
<gene>
    <name evidence="2" type="ORF">BDQ12DRAFT_729656</name>
</gene>
<feature type="region of interest" description="Disordered" evidence="1">
    <location>
        <begin position="363"/>
        <end position="422"/>
    </location>
</feature>
<feature type="region of interest" description="Disordered" evidence="1">
    <location>
        <begin position="219"/>
        <end position="313"/>
    </location>
</feature>
<dbReference type="Proteomes" id="UP000308652">
    <property type="component" value="Unassembled WGS sequence"/>
</dbReference>
<evidence type="ECO:0000313" key="3">
    <source>
        <dbReference type="Proteomes" id="UP000308652"/>
    </source>
</evidence>
<dbReference type="AlphaFoldDB" id="A0A5C3LEN8"/>
<evidence type="ECO:0000313" key="2">
    <source>
        <dbReference type="EMBL" id="TFK31327.1"/>
    </source>
</evidence>
<feature type="compositionally biased region" description="Basic and acidic residues" evidence="1">
    <location>
        <begin position="289"/>
        <end position="303"/>
    </location>
</feature>
<feature type="compositionally biased region" description="Polar residues" evidence="1">
    <location>
        <begin position="255"/>
        <end position="266"/>
    </location>
</feature>
<proteinExistence type="predicted"/>
<evidence type="ECO:0000256" key="1">
    <source>
        <dbReference type="SAM" id="MobiDB-lite"/>
    </source>
</evidence>
<accession>A0A5C3LEN8</accession>
<keyword evidence="3" id="KW-1185">Reference proteome</keyword>
<dbReference type="OrthoDB" id="2757916at2759"/>
<sequence length="507" mass="54762">MNSTAQQQAENQQQQMTRAEQRRQRLLDIEKEQRMEEAEAVKMTETLSKSQPYATRAPKSPVHPPHLAQHLQQVQSSAPGTSATFAVLTNSELVSFSVEDTIRASSGTVQRPRVVHSFSQPQLVNYPYQQMVGQPQSYAQKLVEKVQRRDGTHRRSSVQGVFGVAPPLPSPSSGDASLGVSAPALPRVVSAPQLSQLKEDATSMIRVAPSFITYPLPSSSYLSPPSSSRSSAGSGCAADTGSHLGSATPAPASLHAQSVQSQSQPWSHHHKQRRHHHKHHRQSSDNESETEHIELAGVDERTIRRGRSPTPARVPVSLLSVTDTDVERQAPLVVRARTEESFHRSFPPPSSSYAVMAAAPPASTSYTTISSPPTSSEPVVSTHEQDELVEELGLYDSDSDDDDTVTLTSSSPRGWPNTPEPLSPGASNLFPGMDESALLTPLPSSTRFLASTSNEFLAHSEAYVPAVSPGLGIQLPDIDPNTDMGINTPLPSLVGELFRGKERSGLL</sequence>